<organism evidence="2 3">
    <name type="scientific">Lysobacter dokdonensis DS-58</name>
    <dbReference type="NCBI Taxonomy" id="1300345"/>
    <lineage>
        <taxon>Bacteria</taxon>
        <taxon>Pseudomonadati</taxon>
        <taxon>Pseudomonadota</taxon>
        <taxon>Gammaproteobacteria</taxon>
        <taxon>Lysobacterales</taxon>
        <taxon>Lysobacteraceae</taxon>
        <taxon>Noviluteimonas</taxon>
    </lineage>
</organism>
<dbReference type="STRING" id="1300345.LF41_1147"/>
<feature type="compositionally biased region" description="Basic and acidic residues" evidence="1">
    <location>
        <begin position="208"/>
        <end position="225"/>
    </location>
</feature>
<keyword evidence="3" id="KW-1185">Reference proteome</keyword>
<dbReference type="EMBL" id="JRKJ01000002">
    <property type="protein sequence ID" value="KGQ20610.1"/>
    <property type="molecule type" value="Genomic_DNA"/>
</dbReference>
<dbReference type="AlphaFoldDB" id="A0A0A2WQQ3"/>
<gene>
    <name evidence="2" type="ORF">LF41_1147</name>
</gene>
<dbReference type="Proteomes" id="UP000030518">
    <property type="component" value="Unassembled WGS sequence"/>
</dbReference>
<proteinExistence type="predicted"/>
<comment type="caution">
    <text evidence="2">The sequence shown here is derived from an EMBL/GenBank/DDBJ whole genome shotgun (WGS) entry which is preliminary data.</text>
</comment>
<reference evidence="2 3" key="1">
    <citation type="submission" date="2014-09" db="EMBL/GenBank/DDBJ databases">
        <title>Genome sequences of Lysobacter dokdonensis DS-58.</title>
        <authorList>
            <person name="Kim J.F."/>
            <person name="Kwak M.-J."/>
        </authorList>
    </citation>
    <scope>NUCLEOTIDE SEQUENCE [LARGE SCALE GENOMIC DNA]</scope>
    <source>
        <strain evidence="2 3">DS-58</strain>
    </source>
</reference>
<protein>
    <submittedName>
        <fullName evidence="2">Uncharacterized protein</fullName>
    </submittedName>
</protein>
<accession>A0A0A2WQQ3</accession>
<dbReference type="eggNOG" id="ENOG5033VFC">
    <property type="taxonomic scope" value="Bacteria"/>
</dbReference>
<evidence type="ECO:0000256" key="1">
    <source>
        <dbReference type="SAM" id="MobiDB-lite"/>
    </source>
</evidence>
<evidence type="ECO:0000313" key="3">
    <source>
        <dbReference type="Proteomes" id="UP000030518"/>
    </source>
</evidence>
<evidence type="ECO:0000313" key="2">
    <source>
        <dbReference type="EMBL" id="KGQ20610.1"/>
    </source>
</evidence>
<feature type="region of interest" description="Disordered" evidence="1">
    <location>
        <begin position="193"/>
        <end position="225"/>
    </location>
</feature>
<sequence length="225" mass="24766">MIAVREGGLELEYDLPKEATADDRARSWQFPVRVFRPTKGAMQLLNGSELEERVDTWLKAGDFTRADCGRWIFTWNAFRMECDPQSVIKTLEAFDLRSADIREGVTYQDSEAEGTGTLTKKATRPDGATFAVEMGVDPGALRRARAEADVAAGEIMQQPVTLDAALRERAKERVTGTRTVTFETDTAGNVRSRTSVTQVEIQGAAGKTESRTVTETVERRAVSGG</sequence>
<name>A0A0A2WQQ3_9GAMM</name>